<dbReference type="AlphaFoldDB" id="A0A1Z5JTY7"/>
<reference evidence="1 2" key="1">
    <citation type="journal article" date="2015" name="Plant Cell">
        <title>Oil accumulation by the oleaginous diatom Fistulifera solaris as revealed by the genome and transcriptome.</title>
        <authorList>
            <person name="Tanaka T."/>
            <person name="Maeda Y."/>
            <person name="Veluchamy A."/>
            <person name="Tanaka M."/>
            <person name="Abida H."/>
            <person name="Marechal E."/>
            <person name="Bowler C."/>
            <person name="Muto M."/>
            <person name="Sunaga Y."/>
            <person name="Tanaka M."/>
            <person name="Yoshino T."/>
            <person name="Taniguchi T."/>
            <person name="Fukuda Y."/>
            <person name="Nemoto M."/>
            <person name="Matsumoto M."/>
            <person name="Wong P.S."/>
            <person name="Aburatani S."/>
            <person name="Fujibuchi W."/>
        </authorList>
    </citation>
    <scope>NUCLEOTIDE SEQUENCE [LARGE SCALE GENOMIC DNA]</scope>
    <source>
        <strain evidence="1 2">JPCC DA0580</strain>
    </source>
</reference>
<dbReference type="EMBL" id="BDSP01000114">
    <property type="protein sequence ID" value="GAX17336.1"/>
    <property type="molecule type" value="Genomic_DNA"/>
</dbReference>
<proteinExistence type="predicted"/>
<protein>
    <submittedName>
        <fullName evidence="1">Uncharacterized protein</fullName>
    </submittedName>
</protein>
<dbReference type="OrthoDB" id="48355at2759"/>
<evidence type="ECO:0000313" key="2">
    <source>
        <dbReference type="Proteomes" id="UP000198406"/>
    </source>
</evidence>
<organism evidence="1 2">
    <name type="scientific">Fistulifera solaris</name>
    <name type="common">Oleaginous diatom</name>
    <dbReference type="NCBI Taxonomy" id="1519565"/>
    <lineage>
        <taxon>Eukaryota</taxon>
        <taxon>Sar</taxon>
        <taxon>Stramenopiles</taxon>
        <taxon>Ochrophyta</taxon>
        <taxon>Bacillariophyta</taxon>
        <taxon>Bacillariophyceae</taxon>
        <taxon>Bacillariophycidae</taxon>
        <taxon>Naviculales</taxon>
        <taxon>Naviculaceae</taxon>
        <taxon>Fistulifera</taxon>
    </lineage>
</organism>
<comment type="caution">
    <text evidence="1">The sequence shown here is derived from an EMBL/GenBank/DDBJ whole genome shotgun (WGS) entry which is preliminary data.</text>
</comment>
<dbReference type="Proteomes" id="UP000198406">
    <property type="component" value="Unassembled WGS sequence"/>
</dbReference>
<name>A0A1Z5JTY7_FISSO</name>
<sequence>MIITSFLVFLLLGIISLIVWQNNAILYSTELLQDFSHSPAAVPEEAKVSVNAVQTIITADPFHQQQDALRAVFYNIYGDPRQNDTSFFATIVLEQIQQIGESHAATIPLVLYYNTVGHAFLHGPAFAQTVQTRCQALGLTCVHMAHYQRGFEEITLQDAYQFCRKFPDRQMIYLHNKGSYNGGKRREKWRRHMTRAITDQLCLDRITDQQCSTCGLLFQPVWTLFYPGNFFTARCDYVQQLIAPNEFEARTDAMLSQRPTEIRGAIFAEKRDTRGEDRFATEHWIGSHPSIQPCHLSTHADLTMWLDKPKLPFRFMTATDLPLDSKWILSDVTKTKTILQDKSSRMRDAYLLAGLLWKWRSFYQQYPAEDSWIWNYFPDGEEWRQRVYAPNGDSLRKILDDAWRETPPSSVWMELLKSLAQQK</sequence>
<evidence type="ECO:0000313" key="1">
    <source>
        <dbReference type="EMBL" id="GAX17336.1"/>
    </source>
</evidence>
<gene>
    <name evidence="1" type="ORF">FisN_10Lh202</name>
</gene>
<accession>A0A1Z5JTY7</accession>
<keyword evidence="2" id="KW-1185">Reference proteome</keyword>
<dbReference type="InParanoid" id="A0A1Z5JTY7"/>